<evidence type="ECO:0000313" key="3">
    <source>
        <dbReference type="Proteomes" id="UP001470230"/>
    </source>
</evidence>
<dbReference type="EMBL" id="JAPFFF010000383">
    <property type="protein sequence ID" value="KAK8834497.1"/>
    <property type="molecule type" value="Genomic_DNA"/>
</dbReference>
<comment type="caution">
    <text evidence="1">The sequence shown here is derived from an EMBL/GenBank/DDBJ whole genome shotgun (WGS) entry which is preliminary data.</text>
</comment>
<evidence type="ECO:0008006" key="4">
    <source>
        <dbReference type="Google" id="ProtNLM"/>
    </source>
</evidence>
<keyword evidence="3" id="KW-1185">Reference proteome</keyword>
<proteinExistence type="predicted"/>
<reference evidence="1 3" key="1">
    <citation type="submission" date="2024-04" db="EMBL/GenBank/DDBJ databases">
        <title>Tritrichomonas musculus Genome.</title>
        <authorList>
            <person name="Alves-Ferreira E."/>
            <person name="Grigg M."/>
            <person name="Lorenzi H."/>
            <person name="Galac M."/>
        </authorList>
    </citation>
    <scope>NUCLEOTIDE SEQUENCE [LARGE SCALE GENOMIC DNA]</scope>
    <source>
        <strain evidence="1 3">EAF2021</strain>
    </source>
</reference>
<gene>
    <name evidence="2" type="ORF">M9Y10_027671</name>
    <name evidence="1" type="ORF">M9Y10_027960</name>
</gene>
<dbReference type="SUPFAM" id="SSF49785">
    <property type="entry name" value="Galactose-binding domain-like"/>
    <property type="match status" value="1"/>
</dbReference>
<dbReference type="EMBL" id="JAPFFF010000043">
    <property type="protein sequence ID" value="KAK8840844.1"/>
    <property type="molecule type" value="Genomic_DNA"/>
</dbReference>
<sequence length="235" mass="27438">MGLSSEKFQEFIKNFQSKEMTKVLWNKLSPCFYINYLNKSKKEKNDRYLAKDRHFEYDGNEISSFKGIINKLTEESGGNVNDKGEVKVTSSPTNGNDVISKYAVDFDNNQHYFQSKNEPNSWIKYDFQERTVRPTHYSIRTRPDGGKGDNHPKNWIIEGSNTDQEDDWIILDSRNDISILDDSNTIHTFDIQAQLTPDESYRYLRLRQTGPNTQNGNYYFLTLSALEYFGILYSK</sequence>
<evidence type="ECO:0000313" key="1">
    <source>
        <dbReference type="EMBL" id="KAK8834497.1"/>
    </source>
</evidence>
<dbReference type="InterPro" id="IPR008979">
    <property type="entry name" value="Galactose-bd-like_sf"/>
</dbReference>
<dbReference type="Gene3D" id="2.60.120.260">
    <property type="entry name" value="Galactose-binding domain-like"/>
    <property type="match status" value="1"/>
</dbReference>
<name>A0ABR2GM46_9EUKA</name>
<accession>A0ABR2GM46</accession>
<evidence type="ECO:0000313" key="2">
    <source>
        <dbReference type="EMBL" id="KAK8840844.1"/>
    </source>
</evidence>
<dbReference type="Proteomes" id="UP001470230">
    <property type="component" value="Unassembled WGS sequence"/>
</dbReference>
<organism evidence="1 3">
    <name type="scientific">Tritrichomonas musculus</name>
    <dbReference type="NCBI Taxonomy" id="1915356"/>
    <lineage>
        <taxon>Eukaryota</taxon>
        <taxon>Metamonada</taxon>
        <taxon>Parabasalia</taxon>
        <taxon>Tritrichomonadida</taxon>
        <taxon>Tritrichomonadidae</taxon>
        <taxon>Tritrichomonas</taxon>
    </lineage>
</organism>
<protein>
    <recommendedName>
        <fullName evidence="4">F5/8 type C domain-containing protein</fullName>
    </recommendedName>
</protein>